<protein>
    <submittedName>
        <fullName evidence="5">NUDIX hydrolase</fullName>
    </submittedName>
</protein>
<dbReference type="InterPro" id="IPR015797">
    <property type="entry name" value="NUDIX_hydrolase-like_dom_sf"/>
</dbReference>
<name>A0ABV6QHF7_9ACTN</name>
<proteinExistence type="inferred from homology"/>
<dbReference type="InterPro" id="IPR020084">
    <property type="entry name" value="NUDIX_hydrolase_CS"/>
</dbReference>
<evidence type="ECO:0000256" key="3">
    <source>
        <dbReference type="RuleBase" id="RU003476"/>
    </source>
</evidence>
<dbReference type="PANTHER" id="PTHR43736:SF1">
    <property type="entry name" value="DIHYDRONEOPTERIN TRIPHOSPHATE DIPHOSPHATASE"/>
    <property type="match status" value="1"/>
</dbReference>
<dbReference type="RefSeq" id="WP_380044344.1">
    <property type="nucleotide sequence ID" value="NZ_JBHLTC010000006.1"/>
</dbReference>
<gene>
    <name evidence="5" type="ORF">ACFFGN_06190</name>
</gene>
<dbReference type="PRINTS" id="PR00502">
    <property type="entry name" value="NUDIXFAMILY"/>
</dbReference>
<accession>A0ABV6QHF7</accession>
<keyword evidence="6" id="KW-1185">Reference proteome</keyword>
<evidence type="ECO:0000256" key="2">
    <source>
        <dbReference type="ARBA" id="ARBA00022801"/>
    </source>
</evidence>
<sequence>MNEIPLHRIGVSAVAIDEQGRGLVIQRNDNGRWEAPGGFLELNETIEEGAIREVLEETGIVVELENLTGIYKNMSLGVINFVFRARAISGDPTTGPETKDTRWVTKDEVPSLIPIEAFAIRTMDALDNPSAPRIRHHDGVNLL</sequence>
<dbReference type="InterPro" id="IPR000086">
    <property type="entry name" value="NUDIX_hydrolase_dom"/>
</dbReference>
<dbReference type="Proteomes" id="UP001589890">
    <property type="component" value="Unassembled WGS sequence"/>
</dbReference>
<dbReference type="GO" id="GO:0016787">
    <property type="term" value="F:hydrolase activity"/>
    <property type="evidence" value="ECO:0007669"/>
    <property type="project" value="UniProtKB-KW"/>
</dbReference>
<organism evidence="5 6">
    <name type="scientific">Kribbella deserti</name>
    <dbReference type="NCBI Taxonomy" id="1926257"/>
    <lineage>
        <taxon>Bacteria</taxon>
        <taxon>Bacillati</taxon>
        <taxon>Actinomycetota</taxon>
        <taxon>Actinomycetes</taxon>
        <taxon>Propionibacteriales</taxon>
        <taxon>Kribbellaceae</taxon>
        <taxon>Kribbella</taxon>
    </lineage>
</organism>
<dbReference type="PANTHER" id="PTHR43736">
    <property type="entry name" value="ADP-RIBOSE PYROPHOSPHATASE"/>
    <property type="match status" value="1"/>
</dbReference>
<feature type="domain" description="Nudix hydrolase" evidence="4">
    <location>
        <begin position="6"/>
        <end position="126"/>
    </location>
</feature>
<dbReference type="SUPFAM" id="SSF55811">
    <property type="entry name" value="Nudix"/>
    <property type="match status" value="1"/>
</dbReference>
<reference evidence="5 6" key="1">
    <citation type="submission" date="2024-09" db="EMBL/GenBank/DDBJ databases">
        <authorList>
            <person name="Sun Q."/>
            <person name="Mori K."/>
        </authorList>
    </citation>
    <scope>NUCLEOTIDE SEQUENCE [LARGE SCALE GENOMIC DNA]</scope>
    <source>
        <strain evidence="5 6">CGMCC 1.15906</strain>
    </source>
</reference>
<comment type="similarity">
    <text evidence="1 3">Belongs to the Nudix hydrolase family.</text>
</comment>
<dbReference type="InterPro" id="IPR020476">
    <property type="entry name" value="Nudix_hydrolase"/>
</dbReference>
<dbReference type="EMBL" id="JBHLTC010000006">
    <property type="protein sequence ID" value="MFC0623643.1"/>
    <property type="molecule type" value="Genomic_DNA"/>
</dbReference>
<dbReference type="Pfam" id="PF00293">
    <property type="entry name" value="NUDIX"/>
    <property type="match status" value="1"/>
</dbReference>
<evidence type="ECO:0000259" key="4">
    <source>
        <dbReference type="PROSITE" id="PS51462"/>
    </source>
</evidence>
<evidence type="ECO:0000313" key="6">
    <source>
        <dbReference type="Proteomes" id="UP001589890"/>
    </source>
</evidence>
<evidence type="ECO:0000313" key="5">
    <source>
        <dbReference type="EMBL" id="MFC0623643.1"/>
    </source>
</evidence>
<comment type="caution">
    <text evidence="5">The sequence shown here is derived from an EMBL/GenBank/DDBJ whole genome shotgun (WGS) entry which is preliminary data.</text>
</comment>
<dbReference type="PROSITE" id="PS51462">
    <property type="entry name" value="NUDIX"/>
    <property type="match status" value="1"/>
</dbReference>
<dbReference type="Gene3D" id="3.90.79.10">
    <property type="entry name" value="Nucleoside Triphosphate Pyrophosphohydrolase"/>
    <property type="match status" value="1"/>
</dbReference>
<dbReference type="PROSITE" id="PS00893">
    <property type="entry name" value="NUDIX_BOX"/>
    <property type="match status" value="1"/>
</dbReference>
<dbReference type="CDD" id="cd02883">
    <property type="entry name" value="NUDIX_Hydrolase"/>
    <property type="match status" value="1"/>
</dbReference>
<keyword evidence="2 3" id="KW-0378">Hydrolase</keyword>
<evidence type="ECO:0000256" key="1">
    <source>
        <dbReference type="ARBA" id="ARBA00005582"/>
    </source>
</evidence>